<dbReference type="Gene3D" id="1.20.1280.50">
    <property type="match status" value="1"/>
</dbReference>
<protein>
    <recommendedName>
        <fullName evidence="1">F-box domain-containing protein</fullName>
    </recommendedName>
</protein>
<feature type="domain" description="F-box" evidence="1">
    <location>
        <begin position="3"/>
        <end position="50"/>
    </location>
</feature>
<sequence length="565" mass="65679">MIVSSFEILPDDILYEIFAYLSPVDILQSLFSLTKRLSRIISNEYLWHIHIGGRIVSLRLTLIDVIGEWSLVSSYLQCHQITLLQRLHLIDIKPHEFDILLRNHVIKSLHTLLVDVTSSNPFNCLQVEGVYLVKVCSNANQIRNNSLEYQIILSNLLNTNHLRTLTIGIHTSHFLECLLLCIPFIENLSFGIEDRDINKNDTHDRILNSISFHRIIALLSSVFGQLCHLSLKLEAFTLISDPLIISGDIIQQFCIDRLQPMATYILNLLFYIMDDFEEKKIFNTFLKVPFTHRQRPRVFIQELDDHDFDDLYHGFMAYTLPYNNTILSSYIFSTDLEKSSQMLINPVDLFPRADTLSLRGYKKTNRVRDLGNFKSSISSLVPWSLLTNLSINHSDVLTPATFESILRMAYNVDTLELFDDRGILLRPILNNHNLVTLINQQIKSFEIYDVTLTLQNVQRICTLLSNRFCNLKKLLFTISDAYDEWEWKPSCIIDGKNKSTKRIVNLIYLLVDQLQKLVYLRISFCTTNFSDTPCFPHLIRQQLHQYSLSRPFRLRVSSNAVEIWL</sequence>
<dbReference type="Proteomes" id="UP000663836">
    <property type="component" value="Unassembled WGS sequence"/>
</dbReference>
<proteinExistence type="predicted"/>
<gene>
    <name evidence="2" type="ORF">JBS370_LOCUS20532</name>
</gene>
<evidence type="ECO:0000313" key="3">
    <source>
        <dbReference type="Proteomes" id="UP000663836"/>
    </source>
</evidence>
<evidence type="ECO:0000313" key="2">
    <source>
        <dbReference type="EMBL" id="CAF3894324.1"/>
    </source>
</evidence>
<reference evidence="2" key="1">
    <citation type="submission" date="2021-02" db="EMBL/GenBank/DDBJ databases">
        <authorList>
            <person name="Nowell W R."/>
        </authorList>
    </citation>
    <scope>NUCLEOTIDE SEQUENCE</scope>
</reference>
<organism evidence="2 3">
    <name type="scientific">Rotaria sordida</name>
    <dbReference type="NCBI Taxonomy" id="392033"/>
    <lineage>
        <taxon>Eukaryota</taxon>
        <taxon>Metazoa</taxon>
        <taxon>Spiralia</taxon>
        <taxon>Gnathifera</taxon>
        <taxon>Rotifera</taxon>
        <taxon>Eurotatoria</taxon>
        <taxon>Bdelloidea</taxon>
        <taxon>Philodinida</taxon>
        <taxon>Philodinidae</taxon>
        <taxon>Rotaria</taxon>
    </lineage>
</organism>
<dbReference type="Pfam" id="PF12937">
    <property type="entry name" value="F-box-like"/>
    <property type="match status" value="1"/>
</dbReference>
<name>A0A819HA20_9BILA</name>
<dbReference type="EMBL" id="CAJOBD010002598">
    <property type="protein sequence ID" value="CAF3894324.1"/>
    <property type="molecule type" value="Genomic_DNA"/>
</dbReference>
<accession>A0A819HA20</accession>
<dbReference type="InterPro" id="IPR001810">
    <property type="entry name" value="F-box_dom"/>
</dbReference>
<comment type="caution">
    <text evidence="2">The sequence shown here is derived from an EMBL/GenBank/DDBJ whole genome shotgun (WGS) entry which is preliminary data.</text>
</comment>
<dbReference type="AlphaFoldDB" id="A0A819HA20"/>
<evidence type="ECO:0000259" key="1">
    <source>
        <dbReference type="PROSITE" id="PS50181"/>
    </source>
</evidence>
<dbReference type="PROSITE" id="PS50181">
    <property type="entry name" value="FBOX"/>
    <property type="match status" value="1"/>
</dbReference>
<dbReference type="SUPFAM" id="SSF81383">
    <property type="entry name" value="F-box domain"/>
    <property type="match status" value="1"/>
</dbReference>
<dbReference type="InterPro" id="IPR036047">
    <property type="entry name" value="F-box-like_dom_sf"/>
</dbReference>